<organism evidence="2 3">
    <name type="scientific">Brachionus calyciflorus</name>
    <dbReference type="NCBI Taxonomy" id="104777"/>
    <lineage>
        <taxon>Eukaryota</taxon>
        <taxon>Metazoa</taxon>
        <taxon>Spiralia</taxon>
        <taxon>Gnathifera</taxon>
        <taxon>Rotifera</taxon>
        <taxon>Eurotatoria</taxon>
        <taxon>Monogononta</taxon>
        <taxon>Pseudotrocha</taxon>
        <taxon>Ploima</taxon>
        <taxon>Brachionidae</taxon>
        <taxon>Brachionus</taxon>
    </lineage>
</organism>
<proteinExistence type="predicted"/>
<name>A0A814CLY6_9BILA</name>
<evidence type="ECO:0000256" key="1">
    <source>
        <dbReference type="SAM" id="SignalP"/>
    </source>
</evidence>
<feature type="chain" id="PRO_5032496310" evidence="1">
    <location>
        <begin position="22"/>
        <end position="462"/>
    </location>
</feature>
<accession>A0A814CLY6</accession>
<dbReference type="AlphaFoldDB" id="A0A814CLY6"/>
<dbReference type="EMBL" id="CAJNOC010002685">
    <property type="protein sequence ID" value="CAF0946404.1"/>
    <property type="molecule type" value="Genomic_DNA"/>
</dbReference>
<protein>
    <submittedName>
        <fullName evidence="2">Uncharacterized protein</fullName>
    </submittedName>
</protein>
<reference evidence="2" key="1">
    <citation type="submission" date="2021-02" db="EMBL/GenBank/DDBJ databases">
        <authorList>
            <person name="Nowell W R."/>
        </authorList>
    </citation>
    <scope>NUCLEOTIDE SEQUENCE</scope>
    <source>
        <strain evidence="2">Ploen Becks lab</strain>
    </source>
</reference>
<dbReference type="Proteomes" id="UP000663879">
    <property type="component" value="Unassembled WGS sequence"/>
</dbReference>
<dbReference type="OrthoDB" id="10422673at2759"/>
<keyword evidence="3" id="KW-1185">Reference proteome</keyword>
<gene>
    <name evidence="2" type="ORF">OXX778_LOCUS13709</name>
</gene>
<comment type="caution">
    <text evidence="2">The sequence shown here is derived from an EMBL/GenBank/DDBJ whole genome shotgun (WGS) entry which is preliminary data.</text>
</comment>
<feature type="signal peptide" evidence="1">
    <location>
        <begin position="1"/>
        <end position="21"/>
    </location>
</feature>
<sequence length="462" mass="54743">MFINYLTFSLVVQINFVLIYSINHCLNYEPQCQCKSSERIECTNFNNFTKLNFKLPTNKKMPNLKHYYYMKISPNEPIKFDNALNLDDLNLDMNKFQLILNNIDSFELTSNPFLKYTQKTETPLSVISINNSSFKFVYRNKEFDWFCDLVTKDTELNPLFTSFKSLYLGHASYVNFKNKICPVVFKNTNLETLIISNMSLTNRLEFLPLDKLEINLNSKIRNFHLQSSEIFLDNSLLDKNVFKLLNKLSIEFSNLTGLSKDVLKPFKFLKSINLWLFNLDEFIINSGLDWLIYVNEDLRLFYDYEKLDKKFDKMKEIVSRRQVILELSDERGLYGYPESDFCLFKNFPHSRLIFPIIKTNRELECTCTVVWLVQFWKYAHRDLRTSSVIKCFNLTTISFDLMVYNCNFPKRLKSCFNNSIDGLSSKARNIQKSKAFGFKGNNTIPYHSHLVLFYFYFSYFCK</sequence>
<evidence type="ECO:0000313" key="2">
    <source>
        <dbReference type="EMBL" id="CAF0946404.1"/>
    </source>
</evidence>
<keyword evidence="1" id="KW-0732">Signal</keyword>
<evidence type="ECO:0000313" key="3">
    <source>
        <dbReference type="Proteomes" id="UP000663879"/>
    </source>
</evidence>